<feature type="transmembrane region" description="Helical" evidence="1">
    <location>
        <begin position="50"/>
        <end position="69"/>
    </location>
</feature>
<evidence type="ECO:0000313" key="2">
    <source>
        <dbReference type="EMBL" id="PKQ65320.1"/>
    </source>
</evidence>
<dbReference type="AlphaFoldDB" id="A0A2N3I4R4"/>
<organism evidence="2 3">
    <name type="scientific">Raineya orbicola</name>
    <dbReference type="NCBI Taxonomy" id="2016530"/>
    <lineage>
        <taxon>Bacteria</taxon>
        <taxon>Pseudomonadati</taxon>
        <taxon>Bacteroidota</taxon>
        <taxon>Cytophagia</taxon>
        <taxon>Cytophagales</taxon>
        <taxon>Raineyaceae</taxon>
        <taxon>Raineya</taxon>
    </lineage>
</organism>
<dbReference type="EMBL" id="NKXO01000059">
    <property type="protein sequence ID" value="PKQ65320.1"/>
    <property type="molecule type" value="Genomic_DNA"/>
</dbReference>
<keyword evidence="3" id="KW-1185">Reference proteome</keyword>
<dbReference type="Proteomes" id="UP000233387">
    <property type="component" value="Unassembled WGS sequence"/>
</dbReference>
<reference evidence="2 3" key="1">
    <citation type="submission" date="2017-06" db="EMBL/GenBank/DDBJ databases">
        <title>Raineya orbicola gen. nov., sp. nov. a slightly thermophilic bacterium of the phylum Bacteroidetes and the description of Raineyaceae fam. nov.</title>
        <authorList>
            <person name="Albuquerque L."/>
            <person name="Polonia A.R.M."/>
            <person name="Barroso C."/>
            <person name="Froufe H.J.C."/>
            <person name="Lage O."/>
            <person name="Lobo-Da-Cunha A."/>
            <person name="Egas C."/>
            <person name="Da Costa M.S."/>
        </authorList>
    </citation>
    <scope>NUCLEOTIDE SEQUENCE [LARGE SCALE GENOMIC DNA]</scope>
    <source>
        <strain evidence="2 3">SPSPC-11</strain>
    </source>
</reference>
<gene>
    <name evidence="2" type="ORF">Rain11_2545</name>
</gene>
<evidence type="ECO:0000256" key="1">
    <source>
        <dbReference type="SAM" id="Phobius"/>
    </source>
</evidence>
<evidence type="ECO:0000313" key="3">
    <source>
        <dbReference type="Proteomes" id="UP000233387"/>
    </source>
</evidence>
<sequence>MIIIYLICSIGVLLGLLNAPDYRFSFVYLSGIFVIGITFFAQYLKIYSIFLKYAILIVFLLIFKFEITFNDLRTAFISNLPHTEKANYETQNGINIITNDDRCFDTPLPCTPYYEYYLKGKVIYRDSSNVRKGFRLVIDNYSSKL</sequence>
<feature type="transmembrane region" description="Helical" evidence="1">
    <location>
        <begin position="26"/>
        <end position="44"/>
    </location>
</feature>
<proteinExistence type="predicted"/>
<accession>A0A2N3I4R4</accession>
<keyword evidence="1" id="KW-1133">Transmembrane helix</keyword>
<name>A0A2N3I4R4_9BACT</name>
<protein>
    <submittedName>
        <fullName evidence="2">Uncharacterized protein</fullName>
    </submittedName>
</protein>
<keyword evidence="1" id="KW-0472">Membrane</keyword>
<keyword evidence="1" id="KW-0812">Transmembrane</keyword>
<comment type="caution">
    <text evidence="2">The sequence shown here is derived from an EMBL/GenBank/DDBJ whole genome shotgun (WGS) entry which is preliminary data.</text>
</comment>